<evidence type="ECO:0000313" key="1">
    <source>
        <dbReference type="EMBL" id="KKL94151.1"/>
    </source>
</evidence>
<dbReference type="Pfam" id="PF02945">
    <property type="entry name" value="Endonuclease_7"/>
    <property type="match status" value="1"/>
</dbReference>
<dbReference type="InterPro" id="IPR044925">
    <property type="entry name" value="His-Me_finger_sf"/>
</dbReference>
<organism evidence="1">
    <name type="scientific">marine sediment metagenome</name>
    <dbReference type="NCBI Taxonomy" id="412755"/>
    <lineage>
        <taxon>unclassified sequences</taxon>
        <taxon>metagenomes</taxon>
        <taxon>ecological metagenomes</taxon>
    </lineage>
</organism>
<protein>
    <recommendedName>
        <fullName evidence="2">Recombination endonuclease VII</fullName>
    </recommendedName>
</protein>
<accession>A0A0F9GTY6</accession>
<dbReference type="EMBL" id="LAZR01018999">
    <property type="protein sequence ID" value="KKL94151.1"/>
    <property type="molecule type" value="Genomic_DNA"/>
</dbReference>
<dbReference type="Gene3D" id="3.40.1800.10">
    <property type="entry name" value="His-Me finger endonucleases"/>
    <property type="match status" value="1"/>
</dbReference>
<comment type="caution">
    <text evidence="1">The sequence shown here is derived from an EMBL/GenBank/DDBJ whole genome shotgun (WGS) entry which is preliminary data.</text>
</comment>
<reference evidence="1" key="1">
    <citation type="journal article" date="2015" name="Nature">
        <title>Complex archaea that bridge the gap between prokaryotes and eukaryotes.</title>
        <authorList>
            <person name="Spang A."/>
            <person name="Saw J.H."/>
            <person name="Jorgensen S.L."/>
            <person name="Zaremba-Niedzwiedzka K."/>
            <person name="Martijn J."/>
            <person name="Lind A.E."/>
            <person name="van Eijk R."/>
            <person name="Schleper C."/>
            <person name="Guy L."/>
            <person name="Ettema T.J."/>
        </authorList>
    </citation>
    <scope>NUCLEOTIDE SEQUENCE</scope>
</reference>
<sequence>MTPREYVDLLANQGHVCAICNKKPRGGFAIDHRHKEPAIIRGALCGPCNTLLSYARDDTARLKAAIAYLENPPAQTTMPGRAATPKASERFLWMVRRKATAK</sequence>
<evidence type="ECO:0008006" key="2">
    <source>
        <dbReference type="Google" id="ProtNLM"/>
    </source>
</evidence>
<dbReference type="SUPFAM" id="SSF54060">
    <property type="entry name" value="His-Me finger endonucleases"/>
    <property type="match status" value="1"/>
</dbReference>
<dbReference type="AlphaFoldDB" id="A0A0F9GTY6"/>
<gene>
    <name evidence="1" type="ORF">LCGC14_1867540</name>
</gene>
<dbReference type="InterPro" id="IPR038563">
    <property type="entry name" value="Endonuclease_7_sf"/>
</dbReference>
<name>A0A0F9GTY6_9ZZZZ</name>
<proteinExistence type="predicted"/>
<dbReference type="InterPro" id="IPR004211">
    <property type="entry name" value="Endonuclease_7"/>
</dbReference>